<keyword evidence="7 13" id="KW-0227">DNA damage</keyword>
<keyword evidence="8" id="KW-0378">Hydrolase</keyword>
<dbReference type="PANTHER" id="PTHR42944:SF1">
    <property type="entry name" value="ADENINE DNA GLYCOSYLASE"/>
    <property type="match status" value="1"/>
</dbReference>
<keyword evidence="6" id="KW-0479">Metal-binding</keyword>
<dbReference type="Pfam" id="PF00633">
    <property type="entry name" value="HHH"/>
    <property type="match status" value="1"/>
</dbReference>
<accession>A0ABT7UAQ8</accession>
<evidence type="ECO:0000256" key="5">
    <source>
        <dbReference type="ARBA" id="ARBA00022485"/>
    </source>
</evidence>
<dbReference type="PROSITE" id="PS01155">
    <property type="entry name" value="ENDONUCLEASE_III_2"/>
    <property type="match status" value="1"/>
</dbReference>
<dbReference type="InterPro" id="IPR044298">
    <property type="entry name" value="MIG/MutY"/>
</dbReference>
<dbReference type="Proteomes" id="UP001529340">
    <property type="component" value="Unassembled WGS sequence"/>
</dbReference>
<gene>
    <name evidence="15" type="primary">mutY</name>
    <name evidence="15" type="ORF">QUV96_03535</name>
</gene>
<evidence type="ECO:0000256" key="1">
    <source>
        <dbReference type="ARBA" id="ARBA00000843"/>
    </source>
</evidence>
<dbReference type="InterPro" id="IPR005760">
    <property type="entry name" value="A/G_AdeGlyc_MutY"/>
</dbReference>
<reference evidence="15" key="1">
    <citation type="submission" date="2023-06" db="EMBL/GenBank/DDBJ databases">
        <title>Identification and characterization of horizontal gene transfer across gut microbiota members of farm animals based on homology search.</title>
        <authorList>
            <person name="Schwarzerova J."/>
            <person name="Nykrynova M."/>
            <person name="Jureckova K."/>
            <person name="Cejkova D."/>
            <person name="Rychlik I."/>
        </authorList>
    </citation>
    <scope>NUCLEOTIDE SEQUENCE</scope>
    <source>
        <strain evidence="15">ET39</strain>
    </source>
</reference>
<dbReference type="SUPFAM" id="SSF48150">
    <property type="entry name" value="DNA-glycosylase"/>
    <property type="match status" value="1"/>
</dbReference>
<evidence type="ECO:0000313" key="15">
    <source>
        <dbReference type="EMBL" id="MDM8156707.1"/>
    </source>
</evidence>
<comment type="cofactor">
    <cofactor evidence="13">
        <name>[4Fe-4S] cluster</name>
        <dbReference type="ChEBI" id="CHEBI:49883"/>
    </cofactor>
    <text evidence="13">Binds 1 [4Fe-4S] cluster.</text>
</comment>
<dbReference type="Gene3D" id="3.90.79.10">
    <property type="entry name" value="Nucleoside Triphosphate Pyrophosphohydrolase"/>
    <property type="match status" value="1"/>
</dbReference>
<reference evidence="15" key="2">
    <citation type="submission" date="2023-06" db="EMBL/GenBank/DDBJ databases">
        <authorList>
            <person name="Zeman M."/>
            <person name="Kubasova T."/>
            <person name="Jahodarova E."/>
            <person name="Nykrynova M."/>
            <person name="Rychlik I."/>
        </authorList>
    </citation>
    <scope>NUCLEOTIDE SEQUENCE</scope>
    <source>
        <strain evidence="15">ET39</strain>
    </source>
</reference>
<dbReference type="Pfam" id="PF00730">
    <property type="entry name" value="HhH-GPD"/>
    <property type="match status" value="1"/>
</dbReference>
<keyword evidence="5" id="KW-0004">4Fe-4S</keyword>
<dbReference type="InterPro" id="IPR003265">
    <property type="entry name" value="HhH-GPD_domain"/>
</dbReference>
<comment type="catalytic activity">
    <reaction evidence="1 13">
        <text>Hydrolyzes free adenine bases from 7,8-dihydro-8-oxoguanine:adenine mismatched double-stranded DNA, leaving an apurinic site.</text>
        <dbReference type="EC" id="3.2.2.31"/>
    </reaction>
</comment>
<dbReference type="EMBL" id="JAUDCG010000011">
    <property type="protein sequence ID" value="MDM8156707.1"/>
    <property type="molecule type" value="Genomic_DNA"/>
</dbReference>
<evidence type="ECO:0000256" key="6">
    <source>
        <dbReference type="ARBA" id="ARBA00022723"/>
    </source>
</evidence>
<dbReference type="InterPro" id="IPR004036">
    <property type="entry name" value="Endonuclease-III-like_CS2"/>
</dbReference>
<dbReference type="RefSeq" id="WP_289607175.1">
    <property type="nucleotide sequence ID" value="NZ_JAUDCG010000011.1"/>
</dbReference>
<dbReference type="CDD" id="cd03431">
    <property type="entry name" value="NUDIX_DNA_Glycosylase_C-MutY"/>
    <property type="match status" value="1"/>
</dbReference>
<comment type="similarity">
    <text evidence="2 13">Belongs to the Nth/MutY family.</text>
</comment>
<evidence type="ECO:0000256" key="11">
    <source>
        <dbReference type="ARBA" id="ARBA00023204"/>
    </source>
</evidence>
<evidence type="ECO:0000259" key="14">
    <source>
        <dbReference type="SMART" id="SM00478"/>
    </source>
</evidence>
<keyword evidence="9 13" id="KW-0408">Iron</keyword>
<evidence type="ECO:0000256" key="12">
    <source>
        <dbReference type="ARBA" id="ARBA00023295"/>
    </source>
</evidence>
<dbReference type="InterPro" id="IPR000445">
    <property type="entry name" value="HhH_motif"/>
</dbReference>
<feature type="domain" description="HhH-GPD" evidence="14">
    <location>
        <begin position="47"/>
        <end position="199"/>
    </location>
</feature>
<evidence type="ECO:0000256" key="13">
    <source>
        <dbReference type="RuleBase" id="RU365096"/>
    </source>
</evidence>
<dbReference type="InterPro" id="IPR029119">
    <property type="entry name" value="MutY_C"/>
</dbReference>
<comment type="function">
    <text evidence="13">Adenine glycosylase active on G-A mispairs.</text>
</comment>
<dbReference type="InterPro" id="IPR023170">
    <property type="entry name" value="HhH_base_excis_C"/>
</dbReference>
<evidence type="ECO:0000256" key="10">
    <source>
        <dbReference type="ARBA" id="ARBA00023014"/>
    </source>
</evidence>
<evidence type="ECO:0000256" key="4">
    <source>
        <dbReference type="ARBA" id="ARBA00022023"/>
    </source>
</evidence>
<evidence type="ECO:0000256" key="2">
    <source>
        <dbReference type="ARBA" id="ARBA00008343"/>
    </source>
</evidence>
<evidence type="ECO:0000256" key="7">
    <source>
        <dbReference type="ARBA" id="ARBA00022763"/>
    </source>
</evidence>
<evidence type="ECO:0000256" key="3">
    <source>
        <dbReference type="ARBA" id="ARBA00012045"/>
    </source>
</evidence>
<dbReference type="EC" id="3.2.2.31" evidence="3 13"/>
<evidence type="ECO:0000256" key="8">
    <source>
        <dbReference type="ARBA" id="ARBA00022801"/>
    </source>
</evidence>
<dbReference type="NCBIfam" id="TIGR01084">
    <property type="entry name" value="mutY"/>
    <property type="match status" value="1"/>
</dbReference>
<dbReference type="Gene3D" id="1.10.340.30">
    <property type="entry name" value="Hypothetical protein, domain 2"/>
    <property type="match status" value="1"/>
</dbReference>
<evidence type="ECO:0000313" key="16">
    <source>
        <dbReference type="Proteomes" id="UP001529340"/>
    </source>
</evidence>
<name>A0ABT7UAQ8_9FIRM</name>
<dbReference type="SUPFAM" id="SSF55811">
    <property type="entry name" value="Nudix"/>
    <property type="match status" value="1"/>
</dbReference>
<keyword evidence="10" id="KW-0411">Iron-sulfur</keyword>
<dbReference type="InterPro" id="IPR015797">
    <property type="entry name" value="NUDIX_hydrolase-like_dom_sf"/>
</dbReference>
<dbReference type="SMART" id="SM00478">
    <property type="entry name" value="ENDO3c"/>
    <property type="match status" value="1"/>
</dbReference>
<organism evidence="15 16">
    <name type="scientific">Amedibacillus dolichus</name>
    <dbReference type="NCBI Taxonomy" id="31971"/>
    <lineage>
        <taxon>Bacteria</taxon>
        <taxon>Bacillati</taxon>
        <taxon>Bacillota</taxon>
        <taxon>Erysipelotrichia</taxon>
        <taxon>Erysipelotrichales</taxon>
        <taxon>Erysipelotrichaceae</taxon>
        <taxon>Amedibacillus</taxon>
    </lineage>
</organism>
<evidence type="ECO:0000256" key="9">
    <source>
        <dbReference type="ARBA" id="ARBA00023004"/>
    </source>
</evidence>
<keyword evidence="11" id="KW-0234">DNA repair</keyword>
<sequence>MEETNAFSETVIQQLQQALLAWYRAHHRDLPWRREVSAYRTWVSEIMLQQTRVEAVIPYFERFLHVLPTLADLAVADDALLHKLWEGLGYYSRVRNMKKCAEVCVERYGGRLPSSYEELCRLPGIGPYTAGAIASIAGQERVAAVDGNVLRVFSRILANREDIVKEVTKKHYRQYVSAFLPEAADAGDFNQAIMELGAMVCSPNGAPSCAQCPVAAWCRAHAQGTEQEFPVRSAKKARRIEEHTVLVLVDQGRIALQQRPAKGLLAGLHGFAMSDERWERQQVEARYPHARNIVELHPHTHVFSHVEWHMNAFLVEERDPLASYHSLEEIEENMAIPTAFRPFYEAARTWIRMKGATDDTR</sequence>
<keyword evidence="12 13" id="KW-0326">Glycosidase</keyword>
<keyword evidence="16" id="KW-1185">Reference proteome</keyword>
<dbReference type="InterPro" id="IPR011257">
    <property type="entry name" value="DNA_glycosylase"/>
</dbReference>
<dbReference type="Gene3D" id="1.10.1670.10">
    <property type="entry name" value="Helix-hairpin-Helix base-excision DNA repair enzymes (C-terminal)"/>
    <property type="match status" value="1"/>
</dbReference>
<dbReference type="CDD" id="cd00056">
    <property type="entry name" value="ENDO3c"/>
    <property type="match status" value="1"/>
</dbReference>
<dbReference type="PANTHER" id="PTHR42944">
    <property type="entry name" value="ADENINE DNA GLYCOSYLASE"/>
    <property type="match status" value="1"/>
</dbReference>
<protein>
    <recommendedName>
        <fullName evidence="4 13">Adenine DNA glycosylase</fullName>
        <ecNumber evidence="3 13">3.2.2.31</ecNumber>
    </recommendedName>
</protein>
<comment type="caution">
    <text evidence="15">The sequence shown here is derived from an EMBL/GenBank/DDBJ whole genome shotgun (WGS) entry which is preliminary data.</text>
</comment>
<dbReference type="Pfam" id="PF14815">
    <property type="entry name" value="NUDIX_4"/>
    <property type="match status" value="1"/>
</dbReference>
<proteinExistence type="inferred from homology"/>